<keyword evidence="5" id="KW-1185">Reference proteome</keyword>
<dbReference type="EMBL" id="FUEG01000012">
    <property type="protein sequence ID" value="SJL10711.1"/>
    <property type="molecule type" value="Genomic_DNA"/>
</dbReference>
<dbReference type="PANTHER" id="PTHR10039:SF14">
    <property type="entry name" value="NACHT DOMAIN-CONTAINING PROTEIN"/>
    <property type="match status" value="1"/>
</dbReference>
<dbReference type="OMA" id="ECHECTE"/>
<dbReference type="Gene3D" id="3.40.50.300">
    <property type="entry name" value="P-loop containing nucleotide triphosphate hydrolases"/>
    <property type="match status" value="1"/>
</dbReference>
<name>A0A284RPM8_ARMOS</name>
<dbReference type="InterPro" id="IPR007111">
    <property type="entry name" value="NACHT_NTPase"/>
</dbReference>
<feature type="domain" description="NACHT" evidence="3">
    <location>
        <begin position="221"/>
        <end position="371"/>
    </location>
</feature>
<feature type="region of interest" description="Disordered" evidence="2">
    <location>
        <begin position="725"/>
        <end position="779"/>
    </location>
</feature>
<dbReference type="STRING" id="47428.A0A284RPM8"/>
<organism evidence="4 5">
    <name type="scientific">Armillaria ostoyae</name>
    <name type="common">Armillaria root rot fungus</name>
    <dbReference type="NCBI Taxonomy" id="47428"/>
    <lineage>
        <taxon>Eukaryota</taxon>
        <taxon>Fungi</taxon>
        <taxon>Dikarya</taxon>
        <taxon>Basidiomycota</taxon>
        <taxon>Agaricomycotina</taxon>
        <taxon>Agaricomycetes</taxon>
        <taxon>Agaricomycetidae</taxon>
        <taxon>Agaricales</taxon>
        <taxon>Marasmiineae</taxon>
        <taxon>Physalacriaceae</taxon>
        <taxon>Armillaria</taxon>
    </lineage>
</organism>
<dbReference type="Pfam" id="PF24883">
    <property type="entry name" value="NPHP3_N"/>
    <property type="match status" value="1"/>
</dbReference>
<dbReference type="InterPro" id="IPR056884">
    <property type="entry name" value="NPHP3-like_N"/>
</dbReference>
<sequence length="818" mass="92590">MGLRTLYRQHFPPSDGSKTAHALLRREVFEGLKVTFKILHTVLDGCPVPGVKAFLGICCDTMSMLEAGMVNRHDSQELDTLICDIRDRFSGLLQRYSDVPEDLRDRVDVIARRTEEFHPELQKILEKGTVRRAFTASDDRTLIARYLKCVKDALDMVTTEAALHAAIDASSLVNNSLFGTLECVHDASWNVASECHECTEDTRSEILHKLLSWLDDISQPQIFWINGMAGTGKTSFAKSVARIASDRKVLGGSFFCSKHSADRKDVRRIIPSIAFHLAAVNEEYCRQVLKVIRKWKLGFVRMPPSEQWEKLIVEPLQASGTGSSSSVLIIVDGLDECDNLDKDVWFPLWNQILKSLSDLPRVKVLVTSRPNDLTCVHSPLRNVSVLDLHTFHCESDIQLFVRRRLSNLGGSHSPQWPSDEHISWIAKESDHLFIYAAEICRYVESPGSPEQQLRKLLDNGTGLLVGMVRFYGRILTSALRFLNDEKVEECQAILGVLMLQKDPTLSLNDLSILFEHDVSHVRGLLAGFHSVLIIPVSDYEPINVFHPSFITFIASHNPWKGVCDLDGCERSRCSDHPLLRFPQFYLDPKQYHLKITMTLLRFMIPNLSSQGDDHHITSRTRRPCHRPGGPLEYACTHWAYHLQLSSSDEQQEVRALADMLARFLKERGKDWLDVISSYELLLQSRHIIEKADTWRRSHSSTLSSSTDEYIKQQLNILRSSMIISSGLPGAVPDEDNPPPVQSPATDPDTAPKENPGEGLDEWPCWLRPPSPPCVQMPEPDFQAVPGSWLSSDLSAAWEESMPRISRMPARFPSWDHRE</sequence>
<dbReference type="SUPFAM" id="SSF52540">
    <property type="entry name" value="P-loop containing nucleoside triphosphate hydrolases"/>
    <property type="match status" value="1"/>
</dbReference>
<evidence type="ECO:0000313" key="4">
    <source>
        <dbReference type="EMBL" id="SJL10711.1"/>
    </source>
</evidence>
<dbReference type="PROSITE" id="PS50837">
    <property type="entry name" value="NACHT"/>
    <property type="match status" value="1"/>
</dbReference>
<dbReference type="AlphaFoldDB" id="A0A284RPM8"/>
<evidence type="ECO:0000313" key="5">
    <source>
        <dbReference type="Proteomes" id="UP000219338"/>
    </source>
</evidence>
<keyword evidence="1" id="KW-0677">Repeat</keyword>
<evidence type="ECO:0000259" key="3">
    <source>
        <dbReference type="PROSITE" id="PS50837"/>
    </source>
</evidence>
<dbReference type="PANTHER" id="PTHR10039">
    <property type="entry name" value="AMELOGENIN"/>
    <property type="match status" value="1"/>
</dbReference>
<accession>A0A284RPM8</accession>
<evidence type="ECO:0000256" key="2">
    <source>
        <dbReference type="SAM" id="MobiDB-lite"/>
    </source>
</evidence>
<protein>
    <recommendedName>
        <fullName evidence="3">NACHT domain-containing protein</fullName>
    </recommendedName>
</protein>
<evidence type="ECO:0000256" key="1">
    <source>
        <dbReference type="ARBA" id="ARBA00022737"/>
    </source>
</evidence>
<dbReference type="InterPro" id="IPR027417">
    <property type="entry name" value="P-loop_NTPase"/>
</dbReference>
<gene>
    <name evidence="4" type="ORF">ARMOST_14104</name>
</gene>
<proteinExistence type="predicted"/>
<reference evidence="5" key="1">
    <citation type="journal article" date="2017" name="Nat. Ecol. Evol.">
        <title>Genome expansion and lineage-specific genetic innovations in the forest pathogenic fungi Armillaria.</title>
        <authorList>
            <person name="Sipos G."/>
            <person name="Prasanna A.N."/>
            <person name="Walter M.C."/>
            <person name="O'Connor E."/>
            <person name="Balint B."/>
            <person name="Krizsan K."/>
            <person name="Kiss B."/>
            <person name="Hess J."/>
            <person name="Varga T."/>
            <person name="Slot J."/>
            <person name="Riley R."/>
            <person name="Boka B."/>
            <person name="Rigling D."/>
            <person name="Barry K."/>
            <person name="Lee J."/>
            <person name="Mihaltcheva S."/>
            <person name="LaButti K."/>
            <person name="Lipzen A."/>
            <person name="Waldron R."/>
            <person name="Moloney N.M."/>
            <person name="Sperisen C."/>
            <person name="Kredics L."/>
            <person name="Vagvoelgyi C."/>
            <person name="Patrignani A."/>
            <person name="Fitzpatrick D."/>
            <person name="Nagy I."/>
            <person name="Doyle S."/>
            <person name="Anderson J.B."/>
            <person name="Grigoriev I.V."/>
            <person name="Gueldener U."/>
            <person name="Muensterkoetter M."/>
            <person name="Nagy L.G."/>
        </authorList>
    </citation>
    <scope>NUCLEOTIDE SEQUENCE [LARGE SCALE GENOMIC DNA]</scope>
    <source>
        <strain evidence="5">C18/9</strain>
    </source>
</reference>
<dbReference type="OrthoDB" id="3269932at2759"/>
<dbReference type="Proteomes" id="UP000219338">
    <property type="component" value="Unassembled WGS sequence"/>
</dbReference>